<dbReference type="InterPro" id="IPR042099">
    <property type="entry name" value="ANL_N_sf"/>
</dbReference>
<proteinExistence type="inferred from homology"/>
<feature type="domain" description="AMP-binding enzyme C-terminal" evidence="9">
    <location>
        <begin position="477"/>
        <end position="558"/>
    </location>
</feature>
<evidence type="ECO:0000259" key="9">
    <source>
        <dbReference type="Pfam" id="PF13193"/>
    </source>
</evidence>
<evidence type="ECO:0000256" key="5">
    <source>
        <dbReference type="ARBA" id="ARBA00039638"/>
    </source>
</evidence>
<dbReference type="InterPro" id="IPR000873">
    <property type="entry name" value="AMP-dep_synth/lig_dom"/>
</dbReference>
<dbReference type="PANTHER" id="PTHR43201:SF5">
    <property type="entry name" value="MEDIUM-CHAIN ACYL-COA LIGASE ACSF2, MITOCHONDRIAL"/>
    <property type="match status" value="1"/>
</dbReference>
<dbReference type="GO" id="GO:0031956">
    <property type="term" value="F:medium-chain fatty acid-CoA ligase activity"/>
    <property type="evidence" value="ECO:0007669"/>
    <property type="project" value="UniProtKB-EC"/>
</dbReference>
<dbReference type="InterPro" id="IPR045851">
    <property type="entry name" value="AMP-bd_C_sf"/>
</dbReference>
<comment type="function">
    <text evidence="3">Acyl-CoA synthases catalyze the initial reaction in fatty acid metabolism, by forming a thioester with CoA. Has some preference toward medium-chain substrates. Plays a role in adipocyte differentiation.</text>
</comment>
<dbReference type="EMBL" id="CAJPIZ010005661">
    <property type="protein sequence ID" value="CAG2108823.1"/>
    <property type="molecule type" value="Genomic_DNA"/>
</dbReference>
<dbReference type="Pfam" id="PF13193">
    <property type="entry name" value="AMP-binding_C"/>
    <property type="match status" value="1"/>
</dbReference>
<evidence type="ECO:0000256" key="4">
    <source>
        <dbReference type="ARBA" id="ARBA00039009"/>
    </source>
</evidence>
<keyword evidence="2" id="KW-0436">Ligase</keyword>
<dbReference type="Gene3D" id="3.40.50.12780">
    <property type="entry name" value="N-terminal domain of ligase-like"/>
    <property type="match status" value="1"/>
</dbReference>
<accession>A0A7R9Q1V1</accession>
<evidence type="ECO:0000256" key="7">
    <source>
        <dbReference type="ARBA" id="ARBA00048277"/>
    </source>
</evidence>
<dbReference type="Pfam" id="PF00501">
    <property type="entry name" value="AMP-binding"/>
    <property type="match status" value="1"/>
</dbReference>
<evidence type="ECO:0000256" key="2">
    <source>
        <dbReference type="ARBA" id="ARBA00022598"/>
    </source>
</evidence>
<feature type="domain" description="AMP-dependent synthetase/ligase" evidence="8">
    <location>
        <begin position="32"/>
        <end position="430"/>
    </location>
</feature>
<gene>
    <name evidence="10" type="ORF">OSB1V03_LOCUS8815</name>
</gene>
<reference evidence="10" key="1">
    <citation type="submission" date="2020-11" db="EMBL/GenBank/DDBJ databases">
        <authorList>
            <person name="Tran Van P."/>
        </authorList>
    </citation>
    <scope>NUCLEOTIDE SEQUENCE</scope>
</reference>
<evidence type="ECO:0000313" key="11">
    <source>
        <dbReference type="Proteomes" id="UP000759131"/>
    </source>
</evidence>
<dbReference type="OrthoDB" id="10253115at2759"/>
<dbReference type="Proteomes" id="UP000759131">
    <property type="component" value="Unassembled WGS sequence"/>
</dbReference>
<evidence type="ECO:0000313" key="10">
    <source>
        <dbReference type="EMBL" id="CAD7628393.1"/>
    </source>
</evidence>
<dbReference type="PANTHER" id="PTHR43201">
    <property type="entry name" value="ACYL-COA SYNTHETASE"/>
    <property type="match status" value="1"/>
</dbReference>
<evidence type="ECO:0000259" key="8">
    <source>
        <dbReference type="Pfam" id="PF00501"/>
    </source>
</evidence>
<dbReference type="Gene3D" id="3.30.300.30">
    <property type="match status" value="1"/>
</dbReference>
<dbReference type="EMBL" id="OC860236">
    <property type="protein sequence ID" value="CAD7628393.1"/>
    <property type="molecule type" value="Genomic_DNA"/>
</dbReference>
<evidence type="ECO:0000256" key="1">
    <source>
        <dbReference type="ARBA" id="ARBA00006432"/>
    </source>
</evidence>
<name>A0A7R9Q1V1_9ACAR</name>
<dbReference type="PROSITE" id="PS00455">
    <property type="entry name" value="AMP_BINDING"/>
    <property type="match status" value="1"/>
</dbReference>
<dbReference type="InterPro" id="IPR025110">
    <property type="entry name" value="AMP-bd_C"/>
</dbReference>
<comment type="similarity">
    <text evidence="1">Belongs to the ATP-dependent AMP-binding enzyme family.</text>
</comment>
<protein>
    <recommendedName>
        <fullName evidence="5">Medium-chain acyl-CoA ligase ACSF2, mitochondrial</fullName>
        <ecNumber evidence="4">6.2.1.2</ecNumber>
    </recommendedName>
</protein>
<keyword evidence="11" id="KW-1185">Reference proteome</keyword>
<comment type="catalytic activity">
    <reaction evidence="7">
        <text>a medium-chain fatty acid + ATP + CoA = a medium-chain fatty acyl-CoA + AMP + diphosphate</text>
        <dbReference type="Rhea" id="RHEA:48340"/>
        <dbReference type="ChEBI" id="CHEBI:30616"/>
        <dbReference type="ChEBI" id="CHEBI:33019"/>
        <dbReference type="ChEBI" id="CHEBI:57287"/>
        <dbReference type="ChEBI" id="CHEBI:59558"/>
        <dbReference type="ChEBI" id="CHEBI:90546"/>
        <dbReference type="ChEBI" id="CHEBI:456215"/>
        <dbReference type="EC" id="6.2.1.2"/>
    </reaction>
</comment>
<dbReference type="FunFam" id="3.30.300.30:FF:000008">
    <property type="entry name" value="2,3-dihydroxybenzoate-AMP ligase"/>
    <property type="match status" value="1"/>
</dbReference>
<dbReference type="EC" id="6.2.1.2" evidence="4"/>
<evidence type="ECO:0000256" key="3">
    <source>
        <dbReference type="ARBA" id="ARBA00037247"/>
    </source>
</evidence>
<dbReference type="GO" id="GO:0006631">
    <property type="term" value="P:fatty acid metabolic process"/>
    <property type="evidence" value="ECO:0007669"/>
    <property type="project" value="TreeGrafter"/>
</dbReference>
<dbReference type="AlphaFoldDB" id="A0A7R9Q1V1"/>
<comment type="catalytic activity">
    <reaction evidence="6">
        <text>octanoate + ATP + CoA = octanoyl-CoA + AMP + diphosphate</text>
        <dbReference type="Rhea" id="RHEA:33631"/>
        <dbReference type="ChEBI" id="CHEBI:25646"/>
        <dbReference type="ChEBI" id="CHEBI:30616"/>
        <dbReference type="ChEBI" id="CHEBI:33019"/>
        <dbReference type="ChEBI" id="CHEBI:57287"/>
        <dbReference type="ChEBI" id="CHEBI:57386"/>
        <dbReference type="ChEBI" id="CHEBI:456215"/>
    </reaction>
</comment>
<organism evidence="10">
    <name type="scientific">Medioppia subpectinata</name>
    <dbReference type="NCBI Taxonomy" id="1979941"/>
    <lineage>
        <taxon>Eukaryota</taxon>
        <taxon>Metazoa</taxon>
        <taxon>Ecdysozoa</taxon>
        <taxon>Arthropoda</taxon>
        <taxon>Chelicerata</taxon>
        <taxon>Arachnida</taxon>
        <taxon>Acari</taxon>
        <taxon>Acariformes</taxon>
        <taxon>Sarcoptiformes</taxon>
        <taxon>Oribatida</taxon>
        <taxon>Brachypylina</taxon>
        <taxon>Oppioidea</taxon>
        <taxon>Oppiidae</taxon>
        <taxon>Medioppia</taxon>
    </lineage>
</organism>
<dbReference type="InterPro" id="IPR020845">
    <property type="entry name" value="AMP-binding_CS"/>
</dbReference>
<sequence>MSSISRQTSGYSYAFEPSLEPLSGQTIGQLIRECAEDSPDRTAVVSAHQHITKTYAELNSDANKLAIGLKGLGCGRGDRVGIWAINCYEWVVTQYATVKIGAIMVNVNPGYRANELQYAMNLVGCHTLICNQQFRTSNYCEILNNISPQLLQNNTDGNAIQCDKIPSLKNIIVINSGDDEPETAPKHIPRFNDVMAAVNDSRECVDDPTIQFDDPINIQFTSGTTGNPKAATLTHHNIIQNAYLVSKRSLEGLELNGLTVCIPNPLYHSFGSLVGSLLIALRRATMVLPAPVFNANKTLEAIDKYKCHMVYGTPTMFVDILACDLTKYNTSSLVRGIMGGSTFSPPLLDEIHERIPTCAHILIIYGATECSPVVTHISLNDSPERRLKSVGRPIEHVEIKIVEPTTGAIQPVGVSGKVCVRGHCTFLGYYNQPDQTDEVIDKSRCDMGFMDDSGYLYINGRIKDMIIRGGENIYPKEVEDFLMTHPSIAAAHVYHVFILVGIPDKRLGERLAAYIQLKADDALDTEAVKEYCKGKISHFKIPESIEFVPDFPRTVTGKVQKFKLRELAL</sequence>
<evidence type="ECO:0000256" key="6">
    <source>
        <dbReference type="ARBA" id="ARBA00047319"/>
    </source>
</evidence>
<dbReference type="SUPFAM" id="SSF56801">
    <property type="entry name" value="Acetyl-CoA synthetase-like"/>
    <property type="match status" value="1"/>
</dbReference>